<evidence type="ECO:0000313" key="1">
    <source>
        <dbReference type="EMBL" id="AJB42514.1"/>
    </source>
</evidence>
<evidence type="ECO:0000313" key="2">
    <source>
        <dbReference type="Proteomes" id="UP000266720"/>
    </source>
</evidence>
<dbReference type="Gene3D" id="3.30.2380.10">
    <property type="entry name" value="CGI121/TPRKB"/>
    <property type="match status" value="1"/>
</dbReference>
<gene>
    <name evidence="1" type="ORF">TCARB_1470</name>
</gene>
<proteinExistence type="predicted"/>
<dbReference type="STRING" id="697581.TCARB_1470"/>
<dbReference type="InterPro" id="IPR036504">
    <property type="entry name" value="CGI121/TPRKB_sf"/>
</dbReference>
<protein>
    <submittedName>
        <fullName evidence="1">Uncharacterized protein</fullName>
    </submittedName>
</protein>
<dbReference type="RefSeq" id="WP_148681973.1">
    <property type="nucleotide sequence ID" value="NZ_CP007493.1"/>
</dbReference>
<dbReference type="GeneID" id="16573033"/>
<dbReference type="KEGG" id="tcb:TCARB_1470"/>
<dbReference type="EMBL" id="CP007493">
    <property type="protein sequence ID" value="AJB42514.1"/>
    <property type="molecule type" value="Genomic_DNA"/>
</dbReference>
<dbReference type="AlphaFoldDB" id="A0A3G1A9Q8"/>
<dbReference type="SUPFAM" id="SSF143870">
    <property type="entry name" value="PF0523-like"/>
    <property type="match status" value="1"/>
</dbReference>
<reference evidence="2" key="1">
    <citation type="book" date="2010" name="EXTREMOPHILES" publisher="0:0-0">
        <title>Complete genome sequences of ten hyperthermophilic archaea reveal their metabolic capabilities and possible ecological roles.</title>
        <editorList>
            <person name="?"/>
        </editorList>
        <authorList>
            <person name="Ravin N.V."/>
            <person name="Mardanov A.V."/>
            <person name="Bonch-Osmolovskaya E.A."/>
            <person name="Skryabin K.G."/>
        </authorList>
    </citation>
    <scope>NUCLEOTIDE SEQUENCE [LARGE SCALE GENOMIC DNA]</scope>
    <source>
        <strain evidence="2">1505</strain>
    </source>
</reference>
<accession>A0A3G1A9Q8</accession>
<name>A0A3G1A9Q8_9CREN</name>
<sequence length="192" mass="21052">MRKQYLKNLPARHVDASTLSFRLKSTPIVAVQLCLSSGGELCVKDLLPRVEALLPKNIYVSLFDDCRKLPPHGLLLSALAYTCRGLLEGRTISRKPGLDLLLYLQGDRNIHVAVQRFSSGCGRRIGAVFFALGVEPEDLRQAVEGVLGSLGLQVEEQGKNESIDFYAEIAGVPGEKAIDHLRARMALEALEV</sequence>
<organism evidence="1 2">
    <name type="scientific">Thermofilum adornatum 1505</name>
    <dbReference type="NCBI Taxonomy" id="697581"/>
    <lineage>
        <taxon>Archaea</taxon>
        <taxon>Thermoproteota</taxon>
        <taxon>Thermoprotei</taxon>
        <taxon>Thermofilales</taxon>
        <taxon>Thermofilaceae</taxon>
        <taxon>Thermofilum</taxon>
    </lineage>
</organism>
<dbReference type="Proteomes" id="UP000266720">
    <property type="component" value="Chromosome"/>
</dbReference>